<dbReference type="InterPro" id="IPR029058">
    <property type="entry name" value="AB_hydrolase_fold"/>
</dbReference>
<evidence type="ECO:0000313" key="2">
    <source>
        <dbReference type="EMBL" id="AIE87172.1"/>
    </source>
</evidence>
<accession>A0A068NUY6</accession>
<keyword evidence="3" id="KW-1185">Reference proteome</keyword>
<evidence type="ECO:0008006" key="4">
    <source>
        <dbReference type="Google" id="ProtNLM"/>
    </source>
</evidence>
<protein>
    <recommendedName>
        <fullName evidence="4">Peptidase S9 prolyl oligopeptidase catalytic domain-containing protein</fullName>
    </recommendedName>
</protein>
<dbReference type="OrthoDB" id="9764953at2"/>
<dbReference type="HOGENOM" id="CLU_670388_0_0_0"/>
<dbReference type="SUPFAM" id="SSF53474">
    <property type="entry name" value="alpha/beta-Hydrolases"/>
    <property type="match status" value="1"/>
</dbReference>
<dbReference type="Gene3D" id="3.40.50.1820">
    <property type="entry name" value="alpha/beta hydrolase"/>
    <property type="match status" value="1"/>
</dbReference>
<organism evidence="2 3">
    <name type="scientific">Fimbriimonas ginsengisoli Gsoil 348</name>
    <dbReference type="NCBI Taxonomy" id="661478"/>
    <lineage>
        <taxon>Bacteria</taxon>
        <taxon>Bacillati</taxon>
        <taxon>Armatimonadota</taxon>
        <taxon>Fimbriimonadia</taxon>
        <taxon>Fimbriimonadales</taxon>
        <taxon>Fimbriimonadaceae</taxon>
        <taxon>Fimbriimonas</taxon>
    </lineage>
</organism>
<name>A0A068NUY6_FIMGI</name>
<dbReference type="eggNOG" id="COG4099">
    <property type="taxonomic scope" value="Bacteria"/>
</dbReference>
<dbReference type="InterPro" id="IPR050955">
    <property type="entry name" value="Plant_Biomass_Hydrol_Est"/>
</dbReference>
<dbReference type="KEGG" id="fgi:OP10G_3804"/>
<evidence type="ECO:0000256" key="1">
    <source>
        <dbReference type="ARBA" id="ARBA00022729"/>
    </source>
</evidence>
<dbReference type="Proteomes" id="UP000027982">
    <property type="component" value="Chromosome"/>
</dbReference>
<reference evidence="2 3" key="1">
    <citation type="journal article" date="2014" name="PLoS ONE">
        <title>The first complete genome sequence of the class fimbriimonadia in the phylum armatimonadetes.</title>
        <authorList>
            <person name="Hu Z.Y."/>
            <person name="Wang Y.Z."/>
            <person name="Im W.T."/>
            <person name="Wang S.Y."/>
            <person name="Zhao G.P."/>
            <person name="Zheng H.J."/>
            <person name="Quan Z.X."/>
        </authorList>
    </citation>
    <scope>NUCLEOTIDE SEQUENCE [LARGE SCALE GENOMIC DNA]</scope>
    <source>
        <strain evidence="2">Gsoil 348</strain>
    </source>
</reference>
<dbReference type="STRING" id="661478.OP10G_3804"/>
<sequence>MSAFTSVLLMVVIATGIGQGTTKPKGVPLRELTTAIDRLVARIDAIEPTAQPNLFRRHLRSVRALLLTEEGRAAIYCGGANDVSAQTTEIVSQLQRGFDADAGDWNSYLEGRRSLLMAYVSKRDNTVAHYWLTLPKSWQPEQAYPLYFELHGAGDPHPLGWAQGQLGLPEGVKAEEYKRPTMVPMVERLGFHVYPFGRGNSGYTDIGETDVWEALADAEATVKLDPARYYLYGFSMGGGGTWRIATRTPDKWAAAAMLAPAARSMKQDAAVGLGRNVANLPLWIWVGADDGLAPTARLLRDEIAKYGPMPPYREEPATGHNYLQEAQRAAMRFFDGKVRKRPSHFAFVADTAEHNGVWGVTMVRDLAVSGSPSFECTVDGSSVKIDSQGTPKLTVDLLAMGLTGEVTVTWNGRKAYRGPAKLVTIDP</sequence>
<proteinExistence type="predicted"/>
<gene>
    <name evidence="2" type="ORF">OP10G_3804</name>
</gene>
<dbReference type="EMBL" id="CP007139">
    <property type="protein sequence ID" value="AIE87172.1"/>
    <property type="molecule type" value="Genomic_DNA"/>
</dbReference>
<dbReference type="AlphaFoldDB" id="A0A068NUY6"/>
<dbReference type="RefSeq" id="WP_025228907.1">
    <property type="nucleotide sequence ID" value="NZ_CP007139.1"/>
</dbReference>
<dbReference type="PANTHER" id="PTHR43037">
    <property type="entry name" value="UNNAMED PRODUCT-RELATED"/>
    <property type="match status" value="1"/>
</dbReference>
<dbReference type="PANTHER" id="PTHR43037:SF1">
    <property type="entry name" value="BLL1128 PROTEIN"/>
    <property type="match status" value="1"/>
</dbReference>
<keyword evidence="1" id="KW-0732">Signal</keyword>
<evidence type="ECO:0000313" key="3">
    <source>
        <dbReference type="Proteomes" id="UP000027982"/>
    </source>
</evidence>